<protein>
    <submittedName>
        <fullName evidence="2">Uncharacterized protein</fullName>
    </submittedName>
</protein>
<evidence type="ECO:0000313" key="3">
    <source>
        <dbReference type="Proteomes" id="UP000001108"/>
    </source>
</evidence>
<evidence type="ECO:0000256" key="1">
    <source>
        <dbReference type="SAM" id="MobiDB-lite"/>
    </source>
</evidence>
<dbReference type="EMBL" id="CP000738">
    <property type="protein sequence ID" value="ABR60513.1"/>
    <property type="molecule type" value="Genomic_DNA"/>
</dbReference>
<dbReference type="STRING" id="366394.Smed_1676"/>
<dbReference type="KEGG" id="smd:Smed_1676"/>
<organism evidence="2 3">
    <name type="scientific">Sinorhizobium medicae (strain WSM419)</name>
    <name type="common">Ensifer medicae</name>
    <dbReference type="NCBI Taxonomy" id="366394"/>
    <lineage>
        <taxon>Bacteria</taxon>
        <taxon>Pseudomonadati</taxon>
        <taxon>Pseudomonadota</taxon>
        <taxon>Alphaproteobacteria</taxon>
        <taxon>Hyphomicrobiales</taxon>
        <taxon>Rhizobiaceae</taxon>
        <taxon>Sinorhizobium/Ensifer group</taxon>
        <taxon>Sinorhizobium</taxon>
    </lineage>
</organism>
<gene>
    <name evidence="2" type="ordered locus">Smed_1676</name>
</gene>
<feature type="region of interest" description="Disordered" evidence="1">
    <location>
        <begin position="33"/>
        <end position="61"/>
    </location>
</feature>
<accession>A6UA33</accession>
<name>A6UA33_SINMW</name>
<dbReference type="AlphaFoldDB" id="A6UA33"/>
<dbReference type="HOGENOM" id="CLU_2071564_0_0_5"/>
<dbReference type="RefSeq" id="WP_011975819.1">
    <property type="nucleotide sequence ID" value="NC_009636.1"/>
</dbReference>
<evidence type="ECO:0000313" key="2">
    <source>
        <dbReference type="EMBL" id="ABR60513.1"/>
    </source>
</evidence>
<sequence length="118" mass="12589">MDRFEVARFDETKAPSGELVEVIALCVCWEQQGLSDRPSREAESARRGGTRQAALTGGPLMPQPLAVPVGLDAATRHQRASVVPVAALHGHDLTLAIALFIVECVNEAAGFRGEKLDA</sequence>
<reference evidence="2 3" key="2">
    <citation type="journal article" date="2010" name="Stand. Genomic Sci.">
        <title>Complete genome sequence of the Medicago microsymbiont Ensifer (Sinorhizobium) medicae strain WSM419.</title>
        <authorList>
            <person name="Reeve W."/>
            <person name="Chain P."/>
            <person name="O'Hara G."/>
            <person name="Ardley J."/>
            <person name="Nandesena K."/>
            <person name="Brau L."/>
            <person name="Tiwari R."/>
            <person name="Malfatti S."/>
            <person name="Kiss H."/>
            <person name="Lapidus A."/>
            <person name="Copeland A."/>
            <person name="Nolan M."/>
            <person name="Land M."/>
            <person name="Hauser L."/>
            <person name="Chang Y.J."/>
            <person name="Ivanova N."/>
            <person name="Mavromatis K."/>
            <person name="Markowitz V."/>
            <person name="Kyrpides N."/>
            <person name="Gollagher M."/>
            <person name="Yates R."/>
            <person name="Dilworth M."/>
            <person name="Howieson J."/>
        </authorList>
    </citation>
    <scope>NUCLEOTIDE SEQUENCE [LARGE SCALE GENOMIC DNA]</scope>
    <source>
        <strain evidence="2 3">WSM419</strain>
    </source>
</reference>
<dbReference type="PATRIC" id="fig|366394.8.peg.4814"/>
<reference evidence="3" key="1">
    <citation type="submission" date="2007-06" db="EMBL/GenBank/DDBJ databases">
        <title>Complete sequence of Sinorhizobium medicae WSM419 chromosome.</title>
        <authorList>
            <consortium name="US DOE Joint Genome Institute"/>
            <person name="Copeland A."/>
            <person name="Lucas S."/>
            <person name="Lapidus A."/>
            <person name="Barry K."/>
            <person name="Glavina del Rio T."/>
            <person name="Dalin E."/>
            <person name="Tice H."/>
            <person name="Pitluck S."/>
            <person name="Chain P."/>
            <person name="Malfatti S."/>
            <person name="Shin M."/>
            <person name="Vergez L."/>
            <person name="Schmutz J."/>
            <person name="Larimer F."/>
            <person name="Land M."/>
            <person name="Hauser L."/>
            <person name="Kyrpides N."/>
            <person name="Mikhailova N."/>
            <person name="Reeve W.G."/>
            <person name="Richardson P."/>
        </authorList>
    </citation>
    <scope>NUCLEOTIDE SEQUENCE [LARGE SCALE GENOMIC DNA]</scope>
    <source>
        <strain evidence="3">WSM419</strain>
    </source>
</reference>
<feature type="compositionally biased region" description="Basic and acidic residues" evidence="1">
    <location>
        <begin position="37"/>
        <end position="46"/>
    </location>
</feature>
<proteinExistence type="predicted"/>
<dbReference type="Proteomes" id="UP000001108">
    <property type="component" value="Chromosome"/>
</dbReference>